<dbReference type="Proteomes" id="UP000836387">
    <property type="component" value="Unassembled WGS sequence"/>
</dbReference>
<protein>
    <submittedName>
        <fullName evidence="1">Uncharacterized protein</fullName>
    </submittedName>
</protein>
<evidence type="ECO:0000313" key="2">
    <source>
        <dbReference type="Proteomes" id="UP000836387"/>
    </source>
</evidence>
<organism evidence="1 2">
    <name type="scientific">Clonostachys rosea f. rosea IK726</name>
    <dbReference type="NCBI Taxonomy" id="1349383"/>
    <lineage>
        <taxon>Eukaryota</taxon>
        <taxon>Fungi</taxon>
        <taxon>Dikarya</taxon>
        <taxon>Ascomycota</taxon>
        <taxon>Pezizomycotina</taxon>
        <taxon>Sordariomycetes</taxon>
        <taxon>Hypocreomycetidae</taxon>
        <taxon>Hypocreales</taxon>
        <taxon>Bionectriaceae</taxon>
        <taxon>Clonostachys</taxon>
    </lineage>
</organism>
<dbReference type="EMBL" id="CADEHS020000134">
    <property type="protein sequence ID" value="CAG9950060.1"/>
    <property type="molecule type" value="Genomic_DNA"/>
</dbReference>
<comment type="caution">
    <text evidence="1">The sequence shown here is derived from an EMBL/GenBank/DDBJ whole genome shotgun (WGS) entry which is preliminary data.</text>
</comment>
<gene>
    <name evidence="1" type="ORF">CRV2_00019391</name>
</gene>
<keyword evidence="2" id="KW-1185">Reference proteome</keyword>
<reference evidence="1" key="1">
    <citation type="submission" date="2020-04" db="EMBL/GenBank/DDBJ databases">
        <authorList>
            <person name="Broberg M."/>
        </authorList>
    </citation>
    <scope>NUCLEOTIDE SEQUENCE</scope>
</reference>
<evidence type="ECO:0000313" key="1">
    <source>
        <dbReference type="EMBL" id="CAG9950060.1"/>
    </source>
</evidence>
<accession>A0ACA9U9Y0</accession>
<name>A0ACA9U9Y0_BIOOC</name>
<proteinExistence type="predicted"/>
<sequence>MQKSDREMLIEEALKKRPDFASIRAVAEAYGLPESTLRGRMSGKQEIHEAKENNQKLSPEQERELKNWILSEECVGRAPTRREVRGFAQCIAAMGQDDVTIGAHWVERFLSRYPEVAKKLSRVNEAHRVTQVSKEAIQKTYELLDNCIKEHSVGMNRIFNVDQTGVAEGRTRHGKVIGTRLTRYSTVAQSDSTTWVSITECISAAGRIIKPLVTFTGTDVQQQWFPDNFPEWPYGCSKSGWVNSDIMLDWLEHIFLPETTPQDRSLWRILILDNLKSQLTAKFMYTAWLNRVQLIYLPANSTQVTQPLDVGVFGLLKTFFYQETRGFATFNTTAPVQKQRFIQTGKEARAQLKPLIDNLEGSSRAIRTLTCKAAKELDRKNAIIASLEANNTKLKEELDSQRPFKRRKVRNDPNRRYATMPTIAKVRQEAQVASAQLEEEYGPHTREEAAEIAALDAEELNEPPA</sequence>
<reference evidence="1" key="2">
    <citation type="submission" date="2021-10" db="EMBL/GenBank/DDBJ databases">
        <authorList>
            <person name="Piombo E."/>
        </authorList>
    </citation>
    <scope>NUCLEOTIDE SEQUENCE</scope>
</reference>